<feature type="transmembrane region" description="Helical" evidence="6">
    <location>
        <begin position="421"/>
        <end position="448"/>
    </location>
</feature>
<evidence type="ECO:0000256" key="2">
    <source>
        <dbReference type="ARBA" id="ARBA00022475"/>
    </source>
</evidence>
<dbReference type="InterPro" id="IPR003838">
    <property type="entry name" value="ABC3_permease_C"/>
</dbReference>
<proteinExistence type="predicted"/>
<gene>
    <name evidence="8" type="ORF">CPE01_07660</name>
</gene>
<feature type="domain" description="ABC3 transporter permease C-terminal" evidence="7">
    <location>
        <begin position="261"/>
        <end position="378"/>
    </location>
</feature>
<evidence type="ECO:0000256" key="5">
    <source>
        <dbReference type="ARBA" id="ARBA00023136"/>
    </source>
</evidence>
<dbReference type="GO" id="GO:0005886">
    <property type="term" value="C:plasma membrane"/>
    <property type="evidence" value="ECO:0007669"/>
    <property type="project" value="UniProtKB-SubCell"/>
</dbReference>
<keyword evidence="2" id="KW-1003">Cell membrane</keyword>
<dbReference type="RefSeq" id="WP_186811398.1">
    <property type="nucleotide sequence ID" value="NZ_BJUA01000003.1"/>
</dbReference>
<protein>
    <recommendedName>
        <fullName evidence="7">ABC3 transporter permease C-terminal domain-containing protein</fullName>
    </recommendedName>
</protein>
<dbReference type="Pfam" id="PF02687">
    <property type="entry name" value="FtsX"/>
    <property type="match status" value="1"/>
</dbReference>
<feature type="transmembrane region" description="Helical" evidence="6">
    <location>
        <begin position="757"/>
        <end position="779"/>
    </location>
</feature>
<evidence type="ECO:0000259" key="7">
    <source>
        <dbReference type="Pfam" id="PF02687"/>
    </source>
</evidence>
<sequence length="886" mass="89972">MVGLPVVAGVALMTMGTSALPTGEHEVRTAVGTSAQAVVEFAGVRIEGQDQSSGVTIWGDGDRDVPVDERAAAVARLVPHAERVVEVVTTAGSVRAQDGERAGLDLGATEVAVVPADAIESIAGGTAVSGRLPADDDEVALSVPWARELAVEVGDRVSFHPDGSDASLDGLEVVGVLDDPSGRGVWLSADDVAGARSASGSSRYYVLGEQPVTWDDVATLNEAGFLATTRYGLEHRPPSLAGETPSEHESSMVVLAAAGVAIGLLEVVLLIGPAFAVGARRQQRQLALIAASGGDRATIRRVVVMGGVVVATVASLVGVAVGIAVAAGVRAASRSRGEWTYPDLRVPWGYVALIGALGVLVAVAAAWLPARRVSRLDPAAALAGRRSDPRPHRAVPVVGLVLAAGGTALAMLGALRTSPTLAVVGVLLLQVGVVACSGTVVRLVGRLAPWAGVAGRIALRDAVRQRSRTAPAVAAVIAAVAGAVAAGTFVLSVDGARRDAYQPAAQDGTVLVGQSFFDPGPVGEESVDVSHDALVARAATLAGVAREHLPVADVVPVLAPLDQHGRTPTLVATVAPGQDCPYAPDGSLSEPVPADDRLCWLSAGGTVNEGFFGSPGGWAGSTLVDDGTVLRLLGLPAAQRAADALAHGHVVVLSDRQVWPDGTARVEGESFDPDTGELLETMSATAPAFVMPELTAWSLVVPPSLAADLGVAPEPVGVVATTHEVPTQAQEGAARAALPGSAFLAVERGWREPSSSFVGLIALVATVLALGATGIPLALGAVESAPDLATLGAVGAAPRTRRRVAASQAAVVVVIGTWLGVATGLLVAQVLVLARRARAAEVADVLMRLHVPWDVVGLLALALPAVAIGGAWLLVRARLPLVRRAT</sequence>
<evidence type="ECO:0000256" key="1">
    <source>
        <dbReference type="ARBA" id="ARBA00004651"/>
    </source>
</evidence>
<comment type="subcellular location">
    <subcellularLocation>
        <location evidence="1">Cell membrane</location>
        <topology evidence="1">Multi-pass membrane protein</topology>
    </subcellularLocation>
</comment>
<feature type="transmembrane region" description="Helical" evidence="6">
    <location>
        <begin position="469"/>
        <end position="491"/>
    </location>
</feature>
<feature type="transmembrane region" description="Helical" evidence="6">
    <location>
        <begin position="809"/>
        <end position="835"/>
    </location>
</feature>
<evidence type="ECO:0000256" key="4">
    <source>
        <dbReference type="ARBA" id="ARBA00022989"/>
    </source>
</evidence>
<feature type="transmembrane region" description="Helical" evidence="6">
    <location>
        <begin position="348"/>
        <end position="368"/>
    </location>
</feature>
<feature type="transmembrane region" description="Helical" evidence="6">
    <location>
        <begin position="252"/>
        <end position="277"/>
    </location>
</feature>
<evidence type="ECO:0000256" key="3">
    <source>
        <dbReference type="ARBA" id="ARBA00022692"/>
    </source>
</evidence>
<dbReference type="PANTHER" id="PTHR30287">
    <property type="entry name" value="MEMBRANE COMPONENT OF PREDICTED ABC SUPERFAMILY METABOLITE UPTAKE TRANSPORTER"/>
    <property type="match status" value="1"/>
</dbReference>
<dbReference type="EMBL" id="BJUA01000003">
    <property type="protein sequence ID" value="GEK17033.1"/>
    <property type="molecule type" value="Genomic_DNA"/>
</dbReference>
<reference evidence="8 9" key="1">
    <citation type="submission" date="2019-07" db="EMBL/GenBank/DDBJ databases">
        <title>Whole genome shotgun sequence of Cellulomonas persica NBRC 101101.</title>
        <authorList>
            <person name="Hosoyama A."/>
            <person name="Uohara A."/>
            <person name="Ohji S."/>
            <person name="Ichikawa N."/>
        </authorList>
    </citation>
    <scope>NUCLEOTIDE SEQUENCE [LARGE SCALE GENOMIC DNA]</scope>
    <source>
        <strain evidence="8 9">NBRC 101101</strain>
    </source>
</reference>
<organism evidence="8 9">
    <name type="scientific">Cellulomonas persica</name>
    <dbReference type="NCBI Taxonomy" id="76861"/>
    <lineage>
        <taxon>Bacteria</taxon>
        <taxon>Bacillati</taxon>
        <taxon>Actinomycetota</taxon>
        <taxon>Actinomycetes</taxon>
        <taxon>Micrococcales</taxon>
        <taxon>Cellulomonadaceae</taxon>
        <taxon>Cellulomonas</taxon>
    </lineage>
</organism>
<evidence type="ECO:0000313" key="8">
    <source>
        <dbReference type="EMBL" id="GEK17033.1"/>
    </source>
</evidence>
<feature type="transmembrane region" description="Helical" evidence="6">
    <location>
        <begin position="302"/>
        <end position="328"/>
    </location>
</feature>
<keyword evidence="4 6" id="KW-1133">Transmembrane helix</keyword>
<dbReference type="InterPro" id="IPR038766">
    <property type="entry name" value="Membrane_comp_ABC_pdt"/>
</dbReference>
<dbReference type="Proteomes" id="UP000321386">
    <property type="component" value="Unassembled WGS sequence"/>
</dbReference>
<feature type="transmembrane region" description="Helical" evidence="6">
    <location>
        <begin position="394"/>
        <end position="415"/>
    </location>
</feature>
<comment type="caution">
    <text evidence="8">The sequence shown here is derived from an EMBL/GenBank/DDBJ whole genome shotgun (WGS) entry which is preliminary data.</text>
</comment>
<evidence type="ECO:0000313" key="9">
    <source>
        <dbReference type="Proteomes" id="UP000321386"/>
    </source>
</evidence>
<evidence type="ECO:0000256" key="6">
    <source>
        <dbReference type="SAM" id="Phobius"/>
    </source>
</evidence>
<dbReference type="PANTHER" id="PTHR30287:SF1">
    <property type="entry name" value="INNER MEMBRANE PROTEIN"/>
    <property type="match status" value="1"/>
</dbReference>
<keyword evidence="3 6" id="KW-0812">Transmembrane</keyword>
<dbReference type="AlphaFoldDB" id="A0A510UQU0"/>
<name>A0A510UQU0_9CELL</name>
<accession>A0A510UQU0</accession>
<keyword evidence="5 6" id="KW-0472">Membrane</keyword>
<feature type="transmembrane region" description="Helical" evidence="6">
    <location>
        <begin position="855"/>
        <end position="875"/>
    </location>
</feature>
<keyword evidence="9" id="KW-1185">Reference proteome</keyword>